<keyword evidence="1" id="KW-0812">Transmembrane</keyword>
<sequence>MAHVDCRPRFQVNTDRCYTKPYDLGSRPWWCSPASSRGSLPTAAPALTIECLAAGIVILAALVHVWRDFPFSGVLTALDVGSSDDSAF</sequence>
<keyword evidence="3" id="KW-1185">Reference proteome</keyword>
<organism evidence="2 3">
    <name type="scientific">Ensete ventricosum</name>
    <name type="common">Abyssinian banana</name>
    <name type="synonym">Musa ensete</name>
    <dbReference type="NCBI Taxonomy" id="4639"/>
    <lineage>
        <taxon>Eukaryota</taxon>
        <taxon>Viridiplantae</taxon>
        <taxon>Streptophyta</taxon>
        <taxon>Embryophyta</taxon>
        <taxon>Tracheophyta</taxon>
        <taxon>Spermatophyta</taxon>
        <taxon>Magnoliopsida</taxon>
        <taxon>Liliopsida</taxon>
        <taxon>Zingiberales</taxon>
        <taxon>Musaceae</taxon>
        <taxon>Ensete</taxon>
    </lineage>
</organism>
<gene>
    <name evidence="2" type="ORF">OPV22_017122</name>
</gene>
<accession>A0AAV8QRF1</accession>
<comment type="caution">
    <text evidence="2">The sequence shown here is derived from an EMBL/GenBank/DDBJ whole genome shotgun (WGS) entry which is preliminary data.</text>
</comment>
<protein>
    <submittedName>
        <fullName evidence="2">Uncharacterized protein</fullName>
    </submittedName>
</protein>
<keyword evidence="1" id="KW-1133">Transmembrane helix</keyword>
<proteinExistence type="predicted"/>
<dbReference type="EMBL" id="JAQQAF010000005">
    <property type="protein sequence ID" value="KAJ8484637.1"/>
    <property type="molecule type" value="Genomic_DNA"/>
</dbReference>
<evidence type="ECO:0000313" key="3">
    <source>
        <dbReference type="Proteomes" id="UP001222027"/>
    </source>
</evidence>
<feature type="transmembrane region" description="Helical" evidence="1">
    <location>
        <begin position="43"/>
        <end position="66"/>
    </location>
</feature>
<evidence type="ECO:0000313" key="2">
    <source>
        <dbReference type="EMBL" id="KAJ8484637.1"/>
    </source>
</evidence>
<evidence type="ECO:0000256" key="1">
    <source>
        <dbReference type="SAM" id="Phobius"/>
    </source>
</evidence>
<dbReference type="AlphaFoldDB" id="A0AAV8QRF1"/>
<reference evidence="2 3" key="1">
    <citation type="submission" date="2022-12" db="EMBL/GenBank/DDBJ databases">
        <title>Chromosome-scale assembly of the Ensete ventricosum genome.</title>
        <authorList>
            <person name="Dussert Y."/>
            <person name="Stocks J."/>
            <person name="Wendawek A."/>
            <person name="Woldeyes F."/>
            <person name="Nichols R.A."/>
            <person name="Borrell J.S."/>
        </authorList>
    </citation>
    <scope>NUCLEOTIDE SEQUENCE [LARGE SCALE GENOMIC DNA]</scope>
    <source>
        <strain evidence="3">cv. Maze</strain>
        <tissue evidence="2">Seeds</tissue>
    </source>
</reference>
<dbReference type="Proteomes" id="UP001222027">
    <property type="component" value="Unassembled WGS sequence"/>
</dbReference>
<keyword evidence="1" id="KW-0472">Membrane</keyword>
<name>A0AAV8QRF1_ENSVE</name>